<dbReference type="PANTHER" id="PTHR11228">
    <property type="entry name" value="RADICAL SAM DOMAIN PROTEIN"/>
    <property type="match status" value="1"/>
</dbReference>
<keyword evidence="1" id="KW-0949">S-adenosyl-L-methionine</keyword>
<dbReference type="SUPFAM" id="SSF102114">
    <property type="entry name" value="Radical SAM enzymes"/>
    <property type="match status" value="1"/>
</dbReference>
<keyword evidence="3" id="KW-0408">Iron</keyword>
<protein>
    <submittedName>
        <fullName evidence="9">Radical_SAM domain containing protein</fullName>
    </submittedName>
</protein>
<dbReference type="PROSITE" id="PS51918">
    <property type="entry name" value="RADICAL_SAM"/>
    <property type="match status" value="1"/>
</dbReference>
<dbReference type="InterPro" id="IPR013785">
    <property type="entry name" value="Aldolase_TIM"/>
</dbReference>
<keyword evidence="4" id="KW-0411">Iron-sulfur</keyword>
<dbReference type="Pfam" id="PF04055">
    <property type="entry name" value="Radical_SAM"/>
    <property type="match status" value="1"/>
</dbReference>
<feature type="domain" description="Radical SAM core" evidence="5">
    <location>
        <begin position="87"/>
        <end position="323"/>
    </location>
</feature>
<dbReference type="Gene3D" id="3.20.20.70">
    <property type="entry name" value="Aldolase class I"/>
    <property type="match status" value="1"/>
</dbReference>
<gene>
    <name evidence="8" type="ORF">UFOVP1146_379</name>
    <name evidence="9" type="ORF">UFOVP1638_186</name>
    <name evidence="6" type="ORF">UFOVP812_292</name>
    <name evidence="7" type="ORF">UFOVP818_273</name>
</gene>
<evidence type="ECO:0000313" key="6">
    <source>
        <dbReference type="EMBL" id="CAB4164023.1"/>
    </source>
</evidence>
<dbReference type="GO" id="GO:0003824">
    <property type="term" value="F:catalytic activity"/>
    <property type="evidence" value="ECO:0007669"/>
    <property type="project" value="InterPro"/>
</dbReference>
<dbReference type="InterPro" id="IPR050377">
    <property type="entry name" value="Radical_SAM_PqqE_MftC-like"/>
</dbReference>
<dbReference type="NCBIfam" id="NF033640">
    <property type="entry name" value="N_Twi_rSAM"/>
    <property type="match status" value="1"/>
</dbReference>
<evidence type="ECO:0000313" key="8">
    <source>
        <dbReference type="EMBL" id="CAB4187033.1"/>
    </source>
</evidence>
<dbReference type="SFLD" id="SFLDG01067">
    <property type="entry name" value="SPASM/twitch_domain_containing"/>
    <property type="match status" value="1"/>
</dbReference>
<dbReference type="InterPro" id="IPR007197">
    <property type="entry name" value="rSAM"/>
</dbReference>
<organism evidence="9">
    <name type="scientific">uncultured Caudovirales phage</name>
    <dbReference type="NCBI Taxonomy" id="2100421"/>
    <lineage>
        <taxon>Viruses</taxon>
        <taxon>Duplodnaviria</taxon>
        <taxon>Heunggongvirae</taxon>
        <taxon>Uroviricota</taxon>
        <taxon>Caudoviricetes</taxon>
        <taxon>Peduoviridae</taxon>
        <taxon>Maltschvirus</taxon>
        <taxon>Maltschvirus maltsch</taxon>
    </lineage>
</organism>
<dbReference type="CDD" id="cd01335">
    <property type="entry name" value="Radical_SAM"/>
    <property type="match status" value="1"/>
</dbReference>
<dbReference type="EMBL" id="LR797099">
    <property type="protein sequence ID" value="CAB4187033.1"/>
    <property type="molecule type" value="Genomic_DNA"/>
</dbReference>
<evidence type="ECO:0000256" key="2">
    <source>
        <dbReference type="ARBA" id="ARBA00022723"/>
    </source>
</evidence>
<evidence type="ECO:0000259" key="5">
    <source>
        <dbReference type="PROSITE" id="PS51918"/>
    </source>
</evidence>
<evidence type="ECO:0000313" key="7">
    <source>
        <dbReference type="EMBL" id="CAB4165737.1"/>
    </source>
</evidence>
<evidence type="ECO:0000313" key="9">
    <source>
        <dbReference type="EMBL" id="CAB4221169.1"/>
    </source>
</evidence>
<dbReference type="SFLD" id="SFLDS00029">
    <property type="entry name" value="Radical_SAM"/>
    <property type="match status" value="1"/>
</dbReference>
<reference evidence="9" key="1">
    <citation type="submission" date="2020-05" db="EMBL/GenBank/DDBJ databases">
        <authorList>
            <person name="Chiriac C."/>
            <person name="Salcher M."/>
            <person name="Ghai R."/>
            <person name="Kavagutti S V."/>
        </authorList>
    </citation>
    <scope>NUCLEOTIDE SEQUENCE</scope>
</reference>
<sequence>MKNRSCPLPNMHIFLQPQGVKPCCSYSKISTLPIDKFWNTDELVNINLALEKGQPLGGCQHCQNKEKITGISTRLEALSEWGETAKQEAPTYLDLRLSNLCNFRCRSCEPDFSSGIDIEAQHNYKLQSFYRSTGHSKIQYIDEQTLEYVIGILPTLKMLKLAGGEPTCMPEVKKIIQHIIDYKLHNIDIQITTNGSFKDDFWIDVMKKLPSMHWTISLDGTEHIAELIRDGTNWPMVLKNLYLLAQHSHSLLINTTISNLNILQLAPLISLVNNVRRQNIDKRNGIEHIFQPVSQPIHMIPWNLPIKLRSVAITRIQTYLDMELSDSNRQLFTKLIDALELQPFDILQWERSCLFNSLLDQTRKQNHSVCFE</sequence>
<evidence type="ECO:0000256" key="3">
    <source>
        <dbReference type="ARBA" id="ARBA00023004"/>
    </source>
</evidence>
<keyword evidence="2" id="KW-0479">Metal-binding</keyword>
<dbReference type="EMBL" id="LR796758">
    <property type="protein sequence ID" value="CAB4164023.1"/>
    <property type="molecule type" value="Genomic_DNA"/>
</dbReference>
<dbReference type="GO" id="GO:0046872">
    <property type="term" value="F:metal ion binding"/>
    <property type="evidence" value="ECO:0007669"/>
    <property type="project" value="UniProtKB-KW"/>
</dbReference>
<accession>A0A6J5T0X4</accession>
<dbReference type="PANTHER" id="PTHR11228:SF7">
    <property type="entry name" value="PQQA PEPTIDE CYCLASE"/>
    <property type="match status" value="1"/>
</dbReference>
<dbReference type="GO" id="GO:0051536">
    <property type="term" value="F:iron-sulfur cluster binding"/>
    <property type="evidence" value="ECO:0007669"/>
    <property type="project" value="UniProtKB-KW"/>
</dbReference>
<proteinExistence type="predicted"/>
<dbReference type="EMBL" id="LR796776">
    <property type="protein sequence ID" value="CAB4165737.1"/>
    <property type="molecule type" value="Genomic_DNA"/>
</dbReference>
<evidence type="ECO:0000256" key="1">
    <source>
        <dbReference type="ARBA" id="ARBA00022691"/>
    </source>
</evidence>
<evidence type="ECO:0000256" key="4">
    <source>
        <dbReference type="ARBA" id="ARBA00023014"/>
    </source>
</evidence>
<dbReference type="InterPro" id="IPR058240">
    <property type="entry name" value="rSAM_sf"/>
</dbReference>
<dbReference type="EMBL" id="LR797502">
    <property type="protein sequence ID" value="CAB4221169.1"/>
    <property type="molecule type" value="Genomic_DNA"/>
</dbReference>
<name>A0A6J5T0X4_9CAUD</name>